<evidence type="ECO:0000256" key="10">
    <source>
        <dbReference type="ARBA" id="ARBA00051883"/>
    </source>
</evidence>
<evidence type="ECO:0000256" key="15">
    <source>
        <dbReference type="PROSITE-ProRule" id="PRU00529"/>
    </source>
</evidence>
<dbReference type="PATRIC" id="fig|294671.3.peg.988"/>
<evidence type="ECO:0000256" key="3">
    <source>
        <dbReference type="ARBA" id="ARBA00022490"/>
    </source>
</evidence>
<dbReference type="InterPro" id="IPR053943">
    <property type="entry name" value="RlmKL-like_Mtase_CS"/>
</dbReference>
<dbReference type="InterPro" id="IPR029063">
    <property type="entry name" value="SAM-dependent_MTases_sf"/>
</dbReference>
<gene>
    <name evidence="17" type="ORF">YLM1_0942</name>
</gene>
<dbReference type="EC" id="2.1.1.213" evidence="13"/>
<reference evidence="18" key="2">
    <citation type="submission" date="2016-02" db="EMBL/GenBank/DDBJ databases">
        <title>The draft genome sequence of the rumen methanogen Methanobrevibacter olleyae YLM1.</title>
        <authorList>
            <consortium name="New Zealand Agricultural Greenhouse Gas Research Centre/Pastoral Greenhouse Gas Research Consortium"/>
            <person name="Kelly W.J."/>
            <person name="Li D."/>
            <person name="Lambie S.C."/>
            <person name="Attwood G.T."/>
            <person name="Altermann E."/>
            <person name="Leahy S.C."/>
        </authorList>
    </citation>
    <scope>NUCLEOTIDE SEQUENCE [LARGE SCALE GENOMIC DNA]</scope>
    <source>
        <strain evidence="18">YLM1</strain>
    </source>
</reference>
<evidence type="ECO:0000256" key="14">
    <source>
        <dbReference type="ARBA" id="ARBA00082665"/>
    </source>
</evidence>
<evidence type="ECO:0000256" key="1">
    <source>
        <dbReference type="ARBA" id="ARBA00004496"/>
    </source>
</evidence>
<dbReference type="CDD" id="cd11715">
    <property type="entry name" value="THUMP_AdoMetMT"/>
    <property type="match status" value="1"/>
</dbReference>
<keyword evidence="4" id="KW-0820">tRNA-binding</keyword>
<evidence type="ECO:0000256" key="11">
    <source>
        <dbReference type="ARBA" id="ARBA00054380"/>
    </source>
</evidence>
<keyword evidence="8" id="KW-0819">tRNA processing</keyword>
<comment type="subcellular location">
    <subcellularLocation>
        <location evidence="1">Cytoplasm</location>
    </subcellularLocation>
</comment>
<dbReference type="SUPFAM" id="SSF143437">
    <property type="entry name" value="THUMP domain-like"/>
    <property type="match status" value="1"/>
</dbReference>
<dbReference type="CDD" id="cd02440">
    <property type="entry name" value="AdoMet_MTases"/>
    <property type="match status" value="1"/>
</dbReference>
<keyword evidence="7" id="KW-0949">S-adenosyl-L-methionine</keyword>
<dbReference type="InterPro" id="IPR000241">
    <property type="entry name" value="RlmKL-like_Mtase"/>
</dbReference>
<dbReference type="RefSeq" id="WP_067146799.1">
    <property type="nucleotide sequence ID" value="NZ_CP014265.1"/>
</dbReference>
<organism evidence="17 18">
    <name type="scientific">Methanobrevibacter olleyae</name>
    <dbReference type="NCBI Taxonomy" id="294671"/>
    <lineage>
        <taxon>Archaea</taxon>
        <taxon>Methanobacteriati</taxon>
        <taxon>Methanobacteriota</taxon>
        <taxon>Methanomada group</taxon>
        <taxon>Methanobacteria</taxon>
        <taxon>Methanobacteriales</taxon>
        <taxon>Methanobacteriaceae</taxon>
        <taxon>Methanobrevibacter</taxon>
    </lineage>
</organism>
<evidence type="ECO:0000259" key="16">
    <source>
        <dbReference type="PROSITE" id="PS51165"/>
    </source>
</evidence>
<dbReference type="STRING" id="294671.YLM1_0942"/>
<dbReference type="PROSITE" id="PS51165">
    <property type="entry name" value="THUMP"/>
    <property type="match status" value="1"/>
</dbReference>
<evidence type="ECO:0000256" key="13">
    <source>
        <dbReference type="ARBA" id="ARBA00066936"/>
    </source>
</evidence>
<dbReference type="GO" id="GO:0000049">
    <property type="term" value="F:tRNA binding"/>
    <property type="evidence" value="ECO:0007669"/>
    <property type="project" value="UniProtKB-KW"/>
</dbReference>
<evidence type="ECO:0000256" key="6">
    <source>
        <dbReference type="ARBA" id="ARBA00022679"/>
    </source>
</evidence>
<evidence type="ECO:0000256" key="2">
    <source>
        <dbReference type="ARBA" id="ARBA00011245"/>
    </source>
</evidence>
<proteinExistence type="inferred from homology"/>
<evidence type="ECO:0000256" key="4">
    <source>
        <dbReference type="ARBA" id="ARBA00022555"/>
    </source>
</evidence>
<dbReference type="FunFam" id="3.40.50.150:FF:000251">
    <property type="entry name" value="Putative RNA methylase"/>
    <property type="match status" value="1"/>
</dbReference>
<keyword evidence="6" id="KW-0808">Transferase</keyword>
<dbReference type="AlphaFoldDB" id="A0A126R0L5"/>
<dbReference type="SUPFAM" id="SSF53335">
    <property type="entry name" value="S-adenosyl-L-methionine-dependent methyltransferases"/>
    <property type="match status" value="1"/>
</dbReference>
<evidence type="ECO:0000256" key="5">
    <source>
        <dbReference type="ARBA" id="ARBA00022603"/>
    </source>
</evidence>
<dbReference type="InterPro" id="IPR002052">
    <property type="entry name" value="DNA_methylase_N6_adenine_CS"/>
</dbReference>
<dbReference type="GO" id="GO:0005737">
    <property type="term" value="C:cytoplasm"/>
    <property type="evidence" value="ECO:0007669"/>
    <property type="project" value="UniProtKB-SubCell"/>
</dbReference>
<name>A0A126R0L5_METOL</name>
<evidence type="ECO:0000256" key="9">
    <source>
        <dbReference type="ARBA" id="ARBA00022884"/>
    </source>
</evidence>
<dbReference type="PROSITE" id="PS01261">
    <property type="entry name" value="UPF0020"/>
    <property type="match status" value="1"/>
</dbReference>
<dbReference type="Proteomes" id="UP000066376">
    <property type="component" value="Chromosome"/>
</dbReference>
<dbReference type="PROSITE" id="PS00092">
    <property type="entry name" value="N6_MTASE"/>
    <property type="match status" value="1"/>
</dbReference>
<dbReference type="NCBIfam" id="TIGR01177">
    <property type="entry name" value="TIGR01177 family methyltransferase"/>
    <property type="match status" value="1"/>
</dbReference>
<dbReference type="Pfam" id="PF01170">
    <property type="entry name" value="UPF0020"/>
    <property type="match status" value="1"/>
</dbReference>
<dbReference type="Pfam" id="PF02926">
    <property type="entry name" value="THUMP"/>
    <property type="match status" value="1"/>
</dbReference>
<dbReference type="KEGG" id="mol:YLM1_0942"/>
<dbReference type="InterPro" id="IPR005885">
    <property type="entry name" value="TrmG10"/>
</dbReference>
<keyword evidence="5 17" id="KW-0489">Methyltransferase</keyword>
<evidence type="ECO:0000313" key="17">
    <source>
        <dbReference type="EMBL" id="AMK15499.1"/>
    </source>
</evidence>
<comment type="similarity">
    <text evidence="12">Belongs to the methyltransferase superfamily. Trm-G10 family.</text>
</comment>
<dbReference type="GeneID" id="28489241"/>
<dbReference type="GO" id="GO:0160101">
    <property type="term" value="F:tRNA (guanine(10)-N2)-dimethyltransferase activity"/>
    <property type="evidence" value="ECO:0007669"/>
    <property type="project" value="UniProtKB-EC"/>
</dbReference>
<dbReference type="GO" id="GO:0160102">
    <property type="term" value="F:tRNA (guanine(10)-N2)-methyltransferase activity"/>
    <property type="evidence" value="ECO:0007669"/>
    <property type="project" value="InterPro"/>
</dbReference>
<reference evidence="17 18" key="1">
    <citation type="journal article" date="2016" name="Genome Announc.">
        <title>Draft Genome Sequence of the Rumen Methanogen Methanobrevibacter olleyae YLM1.</title>
        <authorList>
            <person name="Kelly W.J."/>
            <person name="Li D."/>
            <person name="Lambie S.C."/>
            <person name="Cox F."/>
            <person name="Attwood G.T."/>
            <person name="Altermann E."/>
            <person name="Leahy S.C."/>
        </authorList>
    </citation>
    <scope>NUCLEOTIDE SEQUENCE [LARGE SCALE GENOMIC DNA]</scope>
    <source>
        <strain evidence="17 18">YLM1</strain>
    </source>
</reference>
<dbReference type="PRINTS" id="PR00507">
    <property type="entry name" value="N12N6MTFRASE"/>
</dbReference>
<evidence type="ECO:0000313" key="18">
    <source>
        <dbReference type="Proteomes" id="UP000066376"/>
    </source>
</evidence>
<comment type="catalytic activity">
    <reaction evidence="10">
        <text>guanosine(10) in tRNA + 2 S-adenosyl-L-methionine = N(2)-dimethylguanosine(10) in tRNA + 2 S-adenosyl-L-homocysteine + 2 H(+)</text>
        <dbReference type="Rhea" id="RHEA:43124"/>
        <dbReference type="Rhea" id="RHEA-COMP:10355"/>
        <dbReference type="Rhea" id="RHEA-COMP:10358"/>
        <dbReference type="ChEBI" id="CHEBI:15378"/>
        <dbReference type="ChEBI" id="CHEBI:57856"/>
        <dbReference type="ChEBI" id="CHEBI:59789"/>
        <dbReference type="ChEBI" id="CHEBI:74269"/>
        <dbReference type="ChEBI" id="CHEBI:74513"/>
        <dbReference type="EC" id="2.1.1.213"/>
    </reaction>
</comment>
<dbReference type="PANTHER" id="PTHR14911">
    <property type="entry name" value="THUMP DOMAIN-CONTAINING"/>
    <property type="match status" value="1"/>
</dbReference>
<protein>
    <recommendedName>
        <fullName evidence="13">tRNA (guanine(10)-N(2))-dimethyltransferase</fullName>
        <ecNumber evidence="13">2.1.1.213</ecNumber>
    </recommendedName>
    <alternativeName>
        <fullName evidence="14">tRNA:G10 dimethyltransferase</fullName>
    </alternativeName>
</protein>
<accession>A0A126R0L5</accession>
<keyword evidence="18" id="KW-1185">Reference proteome</keyword>
<dbReference type="GO" id="GO:0030488">
    <property type="term" value="P:tRNA methylation"/>
    <property type="evidence" value="ECO:0007669"/>
    <property type="project" value="InterPro"/>
</dbReference>
<dbReference type="Gene3D" id="3.30.2130.30">
    <property type="match status" value="1"/>
</dbReference>
<dbReference type="Gene3D" id="3.40.50.150">
    <property type="entry name" value="Vaccinia Virus protein VP39"/>
    <property type="match status" value="1"/>
</dbReference>
<dbReference type="PANTHER" id="PTHR14911:SF21">
    <property type="entry name" value="N2-METHYLGUANOSINE TRNA METHYLTRANSFERASE"/>
    <property type="match status" value="1"/>
</dbReference>
<keyword evidence="9 15" id="KW-0694">RNA-binding</keyword>
<feature type="domain" description="THUMP" evidence="16">
    <location>
        <begin position="51"/>
        <end position="153"/>
    </location>
</feature>
<keyword evidence="3" id="KW-0963">Cytoplasm</keyword>
<evidence type="ECO:0000256" key="8">
    <source>
        <dbReference type="ARBA" id="ARBA00022694"/>
    </source>
</evidence>
<comment type="subunit">
    <text evidence="2">Monomer.</text>
</comment>
<sequence>MDLLLILSQEHDKLPLAELRAVLEIENIETDIEIVCPGLVILRKLNEDLFDDYYKILVKRLAYTHEVHQLISECDCEDLDSTVKSIDWSGYVDENFAVRVKRFNTEIDTVGTEKRIGYLILSNTENISVNLSNPKSFIRVVVYRDNFYLCFGKYKFNKKYFEDMKPHKRPFFHPGCMSPKLARCMVNLSRVNEGDLVLDPFCGTGGILIEAGLIGAKVVGCDIDWRMKRGTATNLEYAGVIDYKTHVVDIRELEMYEEADAVVTDPPYGISTTTCGEGASGIFSEFLQSIEHSMKKDALLVMASPDSLDIDSLLRDVGFILLERYEIKMHRSLTRIISVIAKIH</sequence>
<evidence type="ECO:0000256" key="12">
    <source>
        <dbReference type="ARBA" id="ARBA00061338"/>
    </source>
</evidence>
<comment type="function">
    <text evidence="11">Catalyzes the adenosylmethionine-dependent methylation of the exocyclic amino group (N(2)) of guanosine at position 10 of various tRNAs. Acts via a two-step process that leads to the formation of either N(2)-monomethyl (m(2)G) or N(2)-dimethylguanosine (m(2)(2)G).</text>
</comment>
<dbReference type="EMBL" id="CP014265">
    <property type="protein sequence ID" value="AMK15499.1"/>
    <property type="molecule type" value="Genomic_DNA"/>
</dbReference>
<evidence type="ECO:0000256" key="7">
    <source>
        <dbReference type="ARBA" id="ARBA00022691"/>
    </source>
</evidence>
<dbReference type="InterPro" id="IPR004114">
    <property type="entry name" value="THUMP_dom"/>
</dbReference>